<comment type="caution">
    <text evidence="8">The sequence shown here is derived from an EMBL/GenBank/DDBJ whole genome shotgun (WGS) entry which is preliminary data.</text>
</comment>
<comment type="similarity">
    <text evidence="1">Belongs to the N(4)/N(6)-methyltransferase family.</text>
</comment>
<dbReference type="PRINTS" id="PR00506">
    <property type="entry name" value="D21N6MTFRASE"/>
</dbReference>
<evidence type="ECO:0000256" key="2">
    <source>
        <dbReference type="ARBA" id="ARBA00011900"/>
    </source>
</evidence>
<gene>
    <name evidence="8" type="ORF">KAK11_12625</name>
</gene>
<sequence>MSDKTPTKPRTVTVAKAKGRPMLTWVGKKPLARLTAYPAQAIERFDAPTPAGVGPGSSSARWAGWPAGLPQAGLLYHGDNKDVLAHLLATGFRGQVKLIYIDPPFDSGADYVRKVQLRGAKGTVKIDGEDYTLGEQIQYSDIWANDNYLQFMYERLLMLRELLAEDGAIYLHCDPSRNSYLRLLMDEVFGPDQFVNELVWQRVSAHNDSARFGTIHDTIYYYGPAERVWNSQKIELGEKYLEQFFDQVEPGTGKRYARGDLMASGLRNGETGKPWRGINPAERGNHWKVGVSTLDQWDKEGRIHWPKSNGVPRLKRYLEDAVQQGGVAQDIWTDIRPIHNQSQELLGYPTQKPEALLERVIASSSNPGDIVLDCFIGSGTTATVAQRLGRRWIGCDINKGALQTTAKRVQALMREQAAALAAQTQSSLLAADDGGPEAAPGPAQLSFATYRVNDYDLQIQHNEAVELACQHLGVARTRTDSFFDGTQGGRLVKIVPFNHPLTPLDLEAVRTELAARPSEERDVLVVSLGLQHDARAWVEAYNRNRPINKLHLIELRTDRKFGGFIRHEPLWAAATVQRQGERLVVEIQDVVSPTILQRLNLEQGVFRAQISDWRAVVDTVLIDPQHDGQVFNVALADVPERKQDLVQGRYELPAPPAGSTVALKIIDMLGEELVLQWPLP</sequence>
<evidence type="ECO:0000313" key="9">
    <source>
        <dbReference type="Proteomes" id="UP000672097"/>
    </source>
</evidence>
<dbReference type="Pfam" id="PF01555">
    <property type="entry name" value="N6_N4_Mtase"/>
    <property type="match status" value="1"/>
</dbReference>
<dbReference type="Gene3D" id="3.40.50.150">
    <property type="entry name" value="Vaccinia Virus protein VP39"/>
    <property type="match status" value="1"/>
</dbReference>
<reference evidence="8 9" key="1">
    <citation type="submission" date="2021-04" db="EMBL/GenBank/DDBJ databases">
        <title>The genome sequence of type strain Ideonella paludis KCTC 32238.</title>
        <authorList>
            <person name="Liu Y."/>
        </authorList>
    </citation>
    <scope>NUCLEOTIDE SEQUENCE [LARGE SCALE GENOMIC DNA]</scope>
    <source>
        <strain evidence="8 9">KCTC 32238</strain>
    </source>
</reference>
<keyword evidence="5" id="KW-0949">S-adenosyl-L-methionine</keyword>
<dbReference type="EC" id="2.1.1.72" evidence="2"/>
<dbReference type="InterPro" id="IPR002941">
    <property type="entry name" value="DNA_methylase_N4/N6"/>
</dbReference>
<evidence type="ECO:0000256" key="5">
    <source>
        <dbReference type="ARBA" id="ARBA00022691"/>
    </source>
</evidence>
<evidence type="ECO:0000256" key="3">
    <source>
        <dbReference type="ARBA" id="ARBA00022603"/>
    </source>
</evidence>
<evidence type="ECO:0000256" key="6">
    <source>
        <dbReference type="ARBA" id="ARBA00047942"/>
    </source>
</evidence>
<name>A0ABS5DYF1_9BURK</name>
<keyword evidence="3" id="KW-0489">Methyltransferase</keyword>
<evidence type="ECO:0000259" key="7">
    <source>
        <dbReference type="Pfam" id="PF01555"/>
    </source>
</evidence>
<dbReference type="InterPro" id="IPR029063">
    <property type="entry name" value="SAM-dependent_MTases_sf"/>
</dbReference>
<evidence type="ECO:0000256" key="4">
    <source>
        <dbReference type="ARBA" id="ARBA00022679"/>
    </source>
</evidence>
<comment type="catalytic activity">
    <reaction evidence="6">
        <text>a 2'-deoxyadenosine in DNA + S-adenosyl-L-methionine = an N(6)-methyl-2'-deoxyadenosine in DNA + S-adenosyl-L-homocysteine + H(+)</text>
        <dbReference type="Rhea" id="RHEA:15197"/>
        <dbReference type="Rhea" id="RHEA-COMP:12418"/>
        <dbReference type="Rhea" id="RHEA-COMP:12419"/>
        <dbReference type="ChEBI" id="CHEBI:15378"/>
        <dbReference type="ChEBI" id="CHEBI:57856"/>
        <dbReference type="ChEBI" id="CHEBI:59789"/>
        <dbReference type="ChEBI" id="CHEBI:90615"/>
        <dbReference type="ChEBI" id="CHEBI:90616"/>
        <dbReference type="EC" id="2.1.1.72"/>
    </reaction>
</comment>
<feature type="domain" description="DNA methylase N-4/N-6" evidence="7">
    <location>
        <begin position="96"/>
        <end position="405"/>
    </location>
</feature>
<protein>
    <recommendedName>
        <fullName evidence="2">site-specific DNA-methyltransferase (adenine-specific)</fullName>
        <ecNumber evidence="2">2.1.1.72</ecNumber>
    </recommendedName>
</protein>
<dbReference type="EMBL" id="JAGQDG010000004">
    <property type="protein sequence ID" value="MBQ0936176.1"/>
    <property type="molecule type" value="Genomic_DNA"/>
</dbReference>
<evidence type="ECO:0000256" key="1">
    <source>
        <dbReference type="ARBA" id="ARBA00006594"/>
    </source>
</evidence>
<accession>A0ABS5DYF1</accession>
<keyword evidence="9" id="KW-1185">Reference proteome</keyword>
<evidence type="ECO:0000313" key="8">
    <source>
        <dbReference type="EMBL" id="MBQ0936176.1"/>
    </source>
</evidence>
<keyword evidence="4" id="KW-0808">Transferase</keyword>
<dbReference type="SUPFAM" id="SSF53335">
    <property type="entry name" value="S-adenosyl-L-methionine-dependent methyltransferases"/>
    <property type="match status" value="1"/>
</dbReference>
<proteinExistence type="inferred from homology"/>
<dbReference type="InterPro" id="IPR002295">
    <property type="entry name" value="N4/N6-MTase_EcoPI_Mod-like"/>
</dbReference>
<dbReference type="RefSeq" id="WP_210809483.1">
    <property type="nucleotide sequence ID" value="NZ_JAGQDG010000004.1"/>
</dbReference>
<organism evidence="8 9">
    <name type="scientific">Ideonella paludis</name>
    <dbReference type="NCBI Taxonomy" id="1233411"/>
    <lineage>
        <taxon>Bacteria</taxon>
        <taxon>Pseudomonadati</taxon>
        <taxon>Pseudomonadota</taxon>
        <taxon>Betaproteobacteria</taxon>
        <taxon>Burkholderiales</taxon>
        <taxon>Sphaerotilaceae</taxon>
        <taxon>Ideonella</taxon>
    </lineage>
</organism>
<dbReference type="Proteomes" id="UP000672097">
    <property type="component" value="Unassembled WGS sequence"/>
</dbReference>